<protein>
    <submittedName>
        <fullName evidence="3">Pre-RNA processing PIH1/Nop17-domain-containing protein</fullName>
    </submittedName>
</protein>
<feature type="domain" description="PIH1D1/2/3 CS-like" evidence="2">
    <location>
        <begin position="85"/>
        <end position="179"/>
    </location>
</feature>
<comment type="similarity">
    <text evidence="1">Belongs to the PIH1 family.</text>
</comment>
<evidence type="ECO:0000313" key="3">
    <source>
        <dbReference type="EMBL" id="KAF5830272.1"/>
    </source>
</evidence>
<evidence type="ECO:0000313" key="4">
    <source>
        <dbReference type="Proteomes" id="UP000815325"/>
    </source>
</evidence>
<dbReference type="InterPro" id="IPR041442">
    <property type="entry name" value="PIH1D1/2/3_CS-like"/>
</dbReference>
<gene>
    <name evidence="3" type="ORF">DUNSADRAFT_14811</name>
</gene>
<dbReference type="InterPro" id="IPR008978">
    <property type="entry name" value="HSP20-like_chaperone"/>
</dbReference>
<reference evidence="3" key="1">
    <citation type="submission" date="2017-08" db="EMBL/GenBank/DDBJ databases">
        <authorList>
            <person name="Polle J.E."/>
            <person name="Barry K."/>
            <person name="Cushman J."/>
            <person name="Schmutz J."/>
            <person name="Tran D."/>
            <person name="Hathwaick L.T."/>
            <person name="Yim W.C."/>
            <person name="Jenkins J."/>
            <person name="Mckie-Krisberg Z.M."/>
            <person name="Prochnik S."/>
            <person name="Lindquist E."/>
            <person name="Dockter R.B."/>
            <person name="Adam C."/>
            <person name="Molina H."/>
            <person name="Bunkerborg J."/>
            <person name="Jin E."/>
            <person name="Buchheim M."/>
            <person name="Magnuson J."/>
        </authorList>
    </citation>
    <scope>NUCLEOTIDE SEQUENCE</scope>
    <source>
        <strain evidence="3">CCAP 19/18</strain>
    </source>
</reference>
<dbReference type="EMBL" id="MU070062">
    <property type="protein sequence ID" value="KAF5830272.1"/>
    <property type="molecule type" value="Genomic_DNA"/>
</dbReference>
<dbReference type="Gene3D" id="2.60.40.790">
    <property type="match status" value="1"/>
</dbReference>
<comment type="caution">
    <text evidence="3">The sequence shown here is derived from an EMBL/GenBank/DDBJ whole genome shotgun (WGS) entry which is preliminary data.</text>
</comment>
<keyword evidence="4" id="KW-1185">Reference proteome</keyword>
<name>A0ABQ7G6P2_DUNSA</name>
<accession>A0ABQ7G6P2</accession>
<dbReference type="PANTHER" id="PTHR21083:SF0">
    <property type="entry name" value="DYNEIN AXONEMAL ASSEMBLY FACTOR 6"/>
    <property type="match status" value="1"/>
</dbReference>
<dbReference type="Proteomes" id="UP000815325">
    <property type="component" value="Unassembled WGS sequence"/>
</dbReference>
<dbReference type="Pfam" id="PF18201">
    <property type="entry name" value="PIH1_CS"/>
    <property type="match status" value="1"/>
</dbReference>
<dbReference type="CDD" id="cd00298">
    <property type="entry name" value="ACD_sHsps_p23-like"/>
    <property type="match status" value="1"/>
</dbReference>
<evidence type="ECO:0000256" key="1">
    <source>
        <dbReference type="ARBA" id="ARBA00008511"/>
    </source>
</evidence>
<dbReference type="InterPro" id="IPR026697">
    <property type="entry name" value="DNAAF6"/>
</dbReference>
<dbReference type="SUPFAM" id="SSF49764">
    <property type="entry name" value="HSP20-like chaperones"/>
    <property type="match status" value="1"/>
</dbReference>
<sequence>MSLFEGNIAGEFEALSKLLYSEKQEEGHVDPSSVSRPTPAAIGPKDLYNVKIPAPKAAKDPKAIWDESEVVDPVEDDIEDSRQIPEYKFRYKQAVESTDVFLGMSGKTESSTSCEDLVVRIMLPEVSNISELDLDVKSTFLKLSSVKYKLSIYLPNEVDEEKGKAKWDSKQRVLSVTLPRIDNEFGQL</sequence>
<organism evidence="3 4">
    <name type="scientific">Dunaliella salina</name>
    <name type="common">Green alga</name>
    <name type="synonym">Protococcus salinus</name>
    <dbReference type="NCBI Taxonomy" id="3046"/>
    <lineage>
        <taxon>Eukaryota</taxon>
        <taxon>Viridiplantae</taxon>
        <taxon>Chlorophyta</taxon>
        <taxon>core chlorophytes</taxon>
        <taxon>Chlorophyceae</taxon>
        <taxon>CS clade</taxon>
        <taxon>Chlamydomonadales</taxon>
        <taxon>Dunaliellaceae</taxon>
        <taxon>Dunaliella</taxon>
    </lineage>
</organism>
<dbReference type="PANTHER" id="PTHR21083">
    <property type="entry name" value="TWISTER"/>
    <property type="match status" value="1"/>
</dbReference>
<proteinExistence type="inferred from homology"/>
<evidence type="ECO:0000259" key="2">
    <source>
        <dbReference type="Pfam" id="PF18201"/>
    </source>
</evidence>